<proteinExistence type="predicted"/>
<evidence type="ECO:0000313" key="2">
    <source>
        <dbReference type="EMBL" id="KAJ9137147.1"/>
    </source>
</evidence>
<accession>A0AA38RCS9</accession>
<dbReference type="Proteomes" id="UP001174694">
    <property type="component" value="Unassembled WGS sequence"/>
</dbReference>
<dbReference type="AlphaFoldDB" id="A0AA38RCS9"/>
<dbReference type="Pfam" id="PF01738">
    <property type="entry name" value="DLH"/>
    <property type="match status" value="1"/>
</dbReference>
<dbReference type="EMBL" id="JANBVO010000036">
    <property type="protein sequence ID" value="KAJ9137147.1"/>
    <property type="molecule type" value="Genomic_DNA"/>
</dbReference>
<gene>
    <name evidence="2" type="ORF">NKR23_g9391</name>
</gene>
<keyword evidence="3" id="KW-1185">Reference proteome</keyword>
<evidence type="ECO:0000313" key="3">
    <source>
        <dbReference type="Proteomes" id="UP001174694"/>
    </source>
</evidence>
<dbReference type="GO" id="GO:0016787">
    <property type="term" value="F:hydrolase activity"/>
    <property type="evidence" value="ECO:0007669"/>
    <property type="project" value="InterPro"/>
</dbReference>
<dbReference type="PANTHER" id="PTHR17630">
    <property type="entry name" value="DIENELACTONE HYDROLASE"/>
    <property type="match status" value="1"/>
</dbReference>
<feature type="domain" description="Dienelactone hydrolase" evidence="1">
    <location>
        <begin position="30"/>
        <end position="252"/>
    </location>
</feature>
<dbReference type="SUPFAM" id="SSF53474">
    <property type="entry name" value="alpha/beta-Hydrolases"/>
    <property type="match status" value="1"/>
</dbReference>
<sequence>MASHPPGTCCYQGFKHDGQPTGTLSPLSDFEVYISYPANKSTQYGVLFLTDIIGHRFKNAQLIADHFAANGYFVMMPDLFYGDPVPLNRPGDFDMKKWAKGEYNQGNSKSHLPEDIDHIVDACLTEMRTKYNCARIGAVGYCFGGKYVVRHLRSGKIDVGYIAHPSHVTVDELRGIEGPLAISAAETDAIFPADKRHETEVILKDLRLPYQINLYGGVQHGFAVRGDPSNRAVNYAKESAFFQAVGWFKEYLEGNS</sequence>
<dbReference type="InterPro" id="IPR002925">
    <property type="entry name" value="Dienelactn_hydro"/>
</dbReference>
<comment type="caution">
    <text evidence="2">The sequence shown here is derived from an EMBL/GenBank/DDBJ whole genome shotgun (WGS) entry which is preliminary data.</text>
</comment>
<evidence type="ECO:0000259" key="1">
    <source>
        <dbReference type="Pfam" id="PF01738"/>
    </source>
</evidence>
<reference evidence="2" key="1">
    <citation type="submission" date="2022-07" db="EMBL/GenBank/DDBJ databases">
        <title>Fungi with potential for degradation of polypropylene.</title>
        <authorList>
            <person name="Gostincar C."/>
        </authorList>
    </citation>
    <scope>NUCLEOTIDE SEQUENCE</scope>
    <source>
        <strain evidence="2">EXF-13308</strain>
    </source>
</reference>
<organism evidence="2 3">
    <name type="scientific">Pleurostoma richardsiae</name>
    <dbReference type="NCBI Taxonomy" id="41990"/>
    <lineage>
        <taxon>Eukaryota</taxon>
        <taxon>Fungi</taxon>
        <taxon>Dikarya</taxon>
        <taxon>Ascomycota</taxon>
        <taxon>Pezizomycotina</taxon>
        <taxon>Sordariomycetes</taxon>
        <taxon>Sordariomycetidae</taxon>
        <taxon>Calosphaeriales</taxon>
        <taxon>Pleurostomataceae</taxon>
        <taxon>Pleurostoma</taxon>
    </lineage>
</organism>
<dbReference type="Gene3D" id="3.40.50.1820">
    <property type="entry name" value="alpha/beta hydrolase"/>
    <property type="match status" value="1"/>
</dbReference>
<dbReference type="InterPro" id="IPR029058">
    <property type="entry name" value="AB_hydrolase_fold"/>
</dbReference>
<name>A0AA38RCS9_9PEZI</name>
<dbReference type="PANTHER" id="PTHR17630:SF44">
    <property type="entry name" value="PROTEIN AIM2"/>
    <property type="match status" value="1"/>
</dbReference>
<protein>
    <submittedName>
        <fullName evidence="2">Esterase/lipase</fullName>
    </submittedName>
</protein>